<comment type="caution">
    <text evidence="1">The sequence shown here is derived from an EMBL/GenBank/DDBJ whole genome shotgun (WGS) entry which is preliminary data.</text>
</comment>
<name>A0ACC2UMK3_9FUNG</name>
<sequence>MQLHYVLLACLFGFMSGRSHHCKRKYNEPRLQALQVGANSSGVRYTLPKDSFWAKDEPFPDHFFTPTMNDGSIDDHDLTYTFVVVENHNLSFTPCSAPGCSAAVWTCAFTDNVIKLSEIPSLTADTILTFKRNSYGKCQGSTVTVPIPLQSYASFTQRDIILYVDYKHPSSNTILHAPLRFRVVRDSGKCDTFITAKRFPVISASS</sequence>
<proteinExistence type="predicted"/>
<organism evidence="1 2">
    <name type="scientific">Entomophthora muscae</name>
    <dbReference type="NCBI Taxonomy" id="34485"/>
    <lineage>
        <taxon>Eukaryota</taxon>
        <taxon>Fungi</taxon>
        <taxon>Fungi incertae sedis</taxon>
        <taxon>Zoopagomycota</taxon>
        <taxon>Entomophthoromycotina</taxon>
        <taxon>Entomophthoromycetes</taxon>
        <taxon>Entomophthorales</taxon>
        <taxon>Entomophthoraceae</taxon>
        <taxon>Entomophthora</taxon>
    </lineage>
</organism>
<reference evidence="1" key="1">
    <citation type="submission" date="2022-04" db="EMBL/GenBank/DDBJ databases">
        <title>Genome of the entomopathogenic fungus Entomophthora muscae.</title>
        <authorList>
            <person name="Elya C."/>
            <person name="Lovett B.R."/>
            <person name="Lee E."/>
            <person name="Macias A.M."/>
            <person name="Hajek A.E."/>
            <person name="De Bivort B.L."/>
            <person name="Kasson M.T."/>
            <person name="De Fine Licht H.H."/>
            <person name="Stajich J.E."/>
        </authorList>
    </citation>
    <scope>NUCLEOTIDE SEQUENCE</scope>
    <source>
        <strain evidence="1">Berkeley</strain>
    </source>
</reference>
<dbReference type="EMBL" id="QTSX02000163">
    <property type="protein sequence ID" value="KAJ9088033.1"/>
    <property type="molecule type" value="Genomic_DNA"/>
</dbReference>
<evidence type="ECO:0000313" key="1">
    <source>
        <dbReference type="EMBL" id="KAJ9088033.1"/>
    </source>
</evidence>
<protein>
    <submittedName>
        <fullName evidence="1">Uncharacterized protein</fullName>
    </submittedName>
</protein>
<gene>
    <name evidence="1" type="ORF">DSO57_1027127</name>
</gene>
<dbReference type="Proteomes" id="UP001165960">
    <property type="component" value="Unassembled WGS sequence"/>
</dbReference>
<keyword evidence="2" id="KW-1185">Reference proteome</keyword>
<accession>A0ACC2UMK3</accession>
<evidence type="ECO:0000313" key="2">
    <source>
        <dbReference type="Proteomes" id="UP001165960"/>
    </source>
</evidence>